<gene>
    <name evidence="4" type="ORF">GCM10009539_43260</name>
</gene>
<feature type="domain" description="BON" evidence="3">
    <location>
        <begin position="22"/>
        <end position="89"/>
    </location>
</feature>
<evidence type="ECO:0000313" key="4">
    <source>
        <dbReference type="EMBL" id="GAA0253403.1"/>
    </source>
</evidence>
<reference evidence="5" key="1">
    <citation type="journal article" date="2019" name="Int. J. Syst. Evol. Microbiol.">
        <title>The Global Catalogue of Microorganisms (GCM) 10K type strain sequencing project: providing services to taxonomists for standard genome sequencing and annotation.</title>
        <authorList>
            <consortium name="The Broad Institute Genomics Platform"/>
            <consortium name="The Broad Institute Genome Sequencing Center for Infectious Disease"/>
            <person name="Wu L."/>
            <person name="Ma J."/>
        </authorList>
    </citation>
    <scope>NUCLEOTIDE SEQUENCE [LARGE SCALE GENOMIC DNA]</scope>
    <source>
        <strain evidence="5">JCM 10425</strain>
    </source>
</reference>
<sequence>MPYPLPFDEGQPDAHAAPPLDPDYRLAAEVYARLLVDDLTRSARIGVQSQAGVVLLCGRVRAEEVRTAAGRIAAEGGARDVLNDIEVRRGRGLRWPNLVVLFVVGAYTSLVAGILGVNAGWIALALICALAAQLLQNRYRDAARRSRDGRPS</sequence>
<evidence type="ECO:0000256" key="1">
    <source>
        <dbReference type="SAM" id="MobiDB-lite"/>
    </source>
</evidence>
<dbReference type="RefSeq" id="WP_344650684.1">
    <property type="nucleotide sequence ID" value="NZ_BAAAGX010000016.1"/>
</dbReference>
<protein>
    <recommendedName>
        <fullName evidence="3">BON domain-containing protein</fullName>
    </recommendedName>
</protein>
<organism evidence="4 5">
    <name type="scientific">Cryptosporangium japonicum</name>
    <dbReference type="NCBI Taxonomy" id="80872"/>
    <lineage>
        <taxon>Bacteria</taxon>
        <taxon>Bacillati</taxon>
        <taxon>Actinomycetota</taxon>
        <taxon>Actinomycetes</taxon>
        <taxon>Cryptosporangiales</taxon>
        <taxon>Cryptosporangiaceae</taxon>
        <taxon>Cryptosporangium</taxon>
    </lineage>
</organism>
<keyword evidence="2" id="KW-0812">Transmembrane</keyword>
<evidence type="ECO:0000259" key="3">
    <source>
        <dbReference type="PROSITE" id="PS50914"/>
    </source>
</evidence>
<keyword evidence="5" id="KW-1185">Reference proteome</keyword>
<dbReference type="Pfam" id="PF04972">
    <property type="entry name" value="BON"/>
    <property type="match status" value="1"/>
</dbReference>
<dbReference type="EMBL" id="BAAAGX010000016">
    <property type="protein sequence ID" value="GAA0253403.1"/>
    <property type="molecule type" value="Genomic_DNA"/>
</dbReference>
<dbReference type="InterPro" id="IPR007055">
    <property type="entry name" value="BON_dom"/>
</dbReference>
<keyword evidence="2" id="KW-0472">Membrane</keyword>
<dbReference type="PROSITE" id="PS50914">
    <property type="entry name" value="BON"/>
    <property type="match status" value="1"/>
</dbReference>
<accession>A0ABP3E5R1</accession>
<comment type="caution">
    <text evidence="4">The sequence shown here is derived from an EMBL/GenBank/DDBJ whole genome shotgun (WGS) entry which is preliminary data.</text>
</comment>
<dbReference type="Proteomes" id="UP001500967">
    <property type="component" value="Unassembled WGS sequence"/>
</dbReference>
<keyword evidence="2" id="KW-1133">Transmembrane helix</keyword>
<evidence type="ECO:0000313" key="5">
    <source>
        <dbReference type="Proteomes" id="UP001500967"/>
    </source>
</evidence>
<proteinExistence type="predicted"/>
<name>A0ABP3E5R1_9ACTN</name>
<feature type="transmembrane region" description="Helical" evidence="2">
    <location>
        <begin position="121"/>
        <end position="137"/>
    </location>
</feature>
<evidence type="ECO:0000256" key="2">
    <source>
        <dbReference type="SAM" id="Phobius"/>
    </source>
</evidence>
<feature type="region of interest" description="Disordered" evidence="1">
    <location>
        <begin position="1"/>
        <end position="20"/>
    </location>
</feature>